<dbReference type="Proteomes" id="UP000268844">
    <property type="component" value="Unassembled WGS sequence"/>
</dbReference>
<dbReference type="AlphaFoldDB" id="A0A447IG47"/>
<protein>
    <recommendedName>
        <fullName evidence="4">Tetratricopeptide repeat protein</fullName>
    </recommendedName>
</protein>
<reference evidence="2 3" key="1">
    <citation type="submission" date="2018-12" db="EMBL/GenBank/DDBJ databases">
        <authorList>
            <person name="Criscuolo A."/>
        </authorList>
    </citation>
    <scope>NUCLEOTIDE SEQUENCE [LARGE SCALE GENOMIC DNA]</scope>
    <source>
        <strain evidence="2">ACIP1116281</strain>
    </source>
</reference>
<dbReference type="OrthoDB" id="7431909at2"/>
<accession>A0A447IG47</accession>
<proteinExistence type="predicted"/>
<evidence type="ECO:0000313" key="3">
    <source>
        <dbReference type="Proteomes" id="UP000268844"/>
    </source>
</evidence>
<name>A0A447IG47_9HYPH</name>
<gene>
    <name evidence="2" type="ORF">DEVEQU_03614</name>
</gene>
<evidence type="ECO:0000256" key="1">
    <source>
        <dbReference type="SAM" id="SignalP"/>
    </source>
</evidence>
<sequence length="1098" mass="120444">MVVAATAMAMYLAMAAAAFAQVQGQLFGTEEQGYARLILSFPSRDDLPEYTVKVENGVMSILFTEPVSIILPDVAVQLPNYLTVARVDPDGMGLRIGLRSSFTFNRIEAAERLFIDLMPPEWQGMPPPLPQDVIDQLAERARLAAIEAERNRKAALAAELNPQVALRIGRNPSFIRLQFDWSVPTEGAYAKQENTGLINFEWPIGIDVRDLVADLPKEIASVENVVTADGSDIYLEFARAVEPRFYEVTPSQYVLDIDIKGQGLPELKVEDLAAAAAQVKAETPEAPKPQTSALQANAAETIVPFINVLGNTVRVVFPFEQDTPAAVFRRGDSVWMVFDTISGIAAPAASTDFDAVASAFDVISSGDTQVVRIDLSKDRLATMGSEGMAWVLSLGDVMLSPTEPVTLSRRRNFEGTFEMAADIVRPARVHDFRDPLVGDMLKIVTAYPPARGLTRSLDYVDFTALRSVHGLVLKPKASNLQVALDGQFAVISTNGGLTVSALDSLRNSGTQGDEASRSSYIDLATLEQPAPTKFLKHRDELEQMAAESDGRNRDNARLGLAQYYVANQFGPEALGVLRVLAADLRSEDLTRKLRMTESIANILAGRPKEALQVLNTPSFDQDLDALFWRTIARAADNDYSGARLDALEARSVAETYPVWARNAFYLAGARGAVEGNDATTANRMLDEIAYSNLSSQDMSLYSLLTARLDELNGHDQAALDAYGQVIASEVRPTRAEAVYRTLMLLDKQGRLDLGRAIKTLSAETMLWRGDALEAEMQTLLARLYFRKADYRLGFEAVQAAVANYPESPQVNQLRDEAQVMFSDLFLNGVADSLGPVEALGIYYDFRQLTPSGARGDEMVRNLARRLVRMDLLPQAADLLRYQLDNRLTGVARSQVAADLAVIYLADRKPNEALRVLNDTRVPDLPASLTRQRRILEARALIDGGRDQLALDLVRDMDGKDVKVLQIDVHWKARRYSQAGEMMEALYAQSAGQPLDRQTRLELIKAAVGYVMANDTVGLSRLRTKFGEQMVNSPEWAMFDYVTGPIQASSMEFKKVAAEVAAVDGLNAFLASYRDTYAGEGALVPTNATEPNSGVAAAR</sequence>
<dbReference type="EMBL" id="UZWD01000049">
    <property type="protein sequence ID" value="VDS06450.1"/>
    <property type="molecule type" value="Genomic_DNA"/>
</dbReference>
<evidence type="ECO:0000313" key="2">
    <source>
        <dbReference type="EMBL" id="VDS06450.1"/>
    </source>
</evidence>
<evidence type="ECO:0008006" key="4">
    <source>
        <dbReference type="Google" id="ProtNLM"/>
    </source>
</evidence>
<feature type="signal peptide" evidence="1">
    <location>
        <begin position="1"/>
        <end position="20"/>
    </location>
</feature>
<keyword evidence="3" id="KW-1185">Reference proteome</keyword>
<organism evidence="2 3">
    <name type="scientific">Devosia equisanguinis</name>
    <dbReference type="NCBI Taxonomy" id="2490941"/>
    <lineage>
        <taxon>Bacteria</taxon>
        <taxon>Pseudomonadati</taxon>
        <taxon>Pseudomonadota</taxon>
        <taxon>Alphaproteobacteria</taxon>
        <taxon>Hyphomicrobiales</taxon>
        <taxon>Devosiaceae</taxon>
        <taxon>Devosia</taxon>
    </lineage>
</organism>
<keyword evidence="1" id="KW-0732">Signal</keyword>
<feature type="chain" id="PRO_5019438231" description="Tetratricopeptide repeat protein" evidence="1">
    <location>
        <begin position="21"/>
        <end position="1098"/>
    </location>
</feature>
<dbReference type="RefSeq" id="WP_126151966.1">
    <property type="nucleotide sequence ID" value="NZ_JBHTMH010000001.1"/>
</dbReference>